<dbReference type="AlphaFoldDB" id="A0A2R6S4M5"/>
<protein>
    <submittedName>
        <fullName evidence="1">Uncharacterized protein</fullName>
    </submittedName>
</protein>
<comment type="caution">
    <text evidence="1">The sequence shown here is derived from an EMBL/GenBank/DDBJ whole genome shotgun (WGS) entry which is preliminary data.</text>
</comment>
<dbReference type="Proteomes" id="UP000186601">
    <property type="component" value="Unassembled WGS sequence"/>
</dbReference>
<evidence type="ECO:0000313" key="1">
    <source>
        <dbReference type="EMBL" id="PSS37203.1"/>
    </source>
</evidence>
<accession>A0A2R6S4M5</accession>
<proteinExistence type="predicted"/>
<name>A0A2R6S4M5_9APHY</name>
<evidence type="ECO:0000313" key="2">
    <source>
        <dbReference type="Proteomes" id="UP000186601"/>
    </source>
</evidence>
<organism evidence="1 2">
    <name type="scientific">Hermanssonia centrifuga</name>
    <dbReference type="NCBI Taxonomy" id="98765"/>
    <lineage>
        <taxon>Eukaryota</taxon>
        <taxon>Fungi</taxon>
        <taxon>Dikarya</taxon>
        <taxon>Basidiomycota</taxon>
        <taxon>Agaricomycotina</taxon>
        <taxon>Agaricomycetes</taxon>
        <taxon>Polyporales</taxon>
        <taxon>Meruliaceae</taxon>
        <taxon>Hermanssonia</taxon>
    </lineage>
</organism>
<gene>
    <name evidence="1" type="ORF">PHLCEN_2v954</name>
</gene>
<sequence length="77" mass="8945">LYTLEFNTRKSRHEYLKSLAPCPCHDCQGELCEIYTICNHARCKRTRPADDELDGEADTMFAADLLPRRCIHCTKKK</sequence>
<reference evidence="1 2" key="1">
    <citation type="submission" date="2018-02" db="EMBL/GenBank/DDBJ databases">
        <title>Genome sequence of the basidiomycete white-rot fungus Phlebia centrifuga.</title>
        <authorList>
            <person name="Granchi Z."/>
            <person name="Peng M."/>
            <person name="de Vries R.P."/>
            <person name="Hilden K."/>
            <person name="Makela M.R."/>
            <person name="Grigoriev I."/>
            <person name="Riley R."/>
        </authorList>
    </citation>
    <scope>NUCLEOTIDE SEQUENCE [LARGE SCALE GENOMIC DNA]</scope>
    <source>
        <strain evidence="1 2">FBCC195</strain>
    </source>
</reference>
<keyword evidence="2" id="KW-1185">Reference proteome</keyword>
<feature type="non-terminal residue" evidence="1">
    <location>
        <position position="1"/>
    </location>
</feature>
<dbReference type="EMBL" id="MLYV02000078">
    <property type="protein sequence ID" value="PSS37203.1"/>
    <property type="molecule type" value="Genomic_DNA"/>
</dbReference>